<dbReference type="GO" id="GO:0005737">
    <property type="term" value="C:cytoplasm"/>
    <property type="evidence" value="ECO:0007669"/>
    <property type="project" value="UniProtKB-ARBA"/>
</dbReference>
<evidence type="ECO:0000259" key="10">
    <source>
        <dbReference type="PROSITE" id="PS50881"/>
    </source>
</evidence>
<dbReference type="InterPro" id="IPR020568">
    <property type="entry name" value="Ribosomal_Su5_D2-typ_SF"/>
</dbReference>
<keyword evidence="5 8" id="KW-0689">Ribosomal protein</keyword>
<dbReference type="GO" id="GO:0003735">
    <property type="term" value="F:structural constituent of ribosome"/>
    <property type="evidence" value="ECO:0007669"/>
    <property type="project" value="UniProtKB-UniRule"/>
</dbReference>
<organism evidence="11 12">
    <name type="scientific">Arboricoccus pini</name>
    <dbReference type="NCBI Taxonomy" id="1963835"/>
    <lineage>
        <taxon>Bacteria</taxon>
        <taxon>Pseudomonadati</taxon>
        <taxon>Pseudomonadota</taxon>
        <taxon>Alphaproteobacteria</taxon>
        <taxon>Geminicoccales</taxon>
        <taxon>Geminicoccaceae</taxon>
        <taxon>Arboricoccus</taxon>
    </lineage>
</organism>
<evidence type="ECO:0000256" key="7">
    <source>
        <dbReference type="ARBA" id="ARBA00035255"/>
    </source>
</evidence>
<dbReference type="Pfam" id="PF03719">
    <property type="entry name" value="Ribosomal_S5_C"/>
    <property type="match status" value="1"/>
</dbReference>
<comment type="similarity">
    <text evidence="2 8 9">Belongs to the universal ribosomal protein uS5 family.</text>
</comment>
<dbReference type="InterPro" id="IPR000851">
    <property type="entry name" value="Ribosomal_uS5"/>
</dbReference>
<gene>
    <name evidence="8" type="primary">rpsE</name>
    <name evidence="11" type="ORF">SAMN07250955_103238</name>
</gene>
<comment type="domain">
    <text evidence="8">The N-terminal domain interacts with the head of the 30S subunit; the C-terminal domain interacts with the body and contacts protein S4. The interaction surface between S4 and S5 is involved in control of translational fidelity.</text>
</comment>
<dbReference type="InterPro" id="IPR013810">
    <property type="entry name" value="Ribosomal_uS5_N"/>
</dbReference>
<comment type="subunit">
    <text evidence="8">Part of the 30S ribosomal subunit. Contacts proteins S4 and S8.</text>
</comment>
<dbReference type="GO" id="GO:0015935">
    <property type="term" value="C:small ribosomal subunit"/>
    <property type="evidence" value="ECO:0007669"/>
    <property type="project" value="InterPro"/>
</dbReference>
<dbReference type="Gene3D" id="3.30.160.20">
    <property type="match status" value="1"/>
</dbReference>
<dbReference type="HAMAP" id="MF_01307_B">
    <property type="entry name" value="Ribosomal_uS5_B"/>
    <property type="match status" value="1"/>
</dbReference>
<evidence type="ECO:0000256" key="2">
    <source>
        <dbReference type="ARBA" id="ARBA00008945"/>
    </source>
</evidence>
<dbReference type="Gene3D" id="3.30.230.10">
    <property type="match status" value="1"/>
</dbReference>
<comment type="function">
    <text evidence="1 8">Located at the back of the 30S subunit body where it stabilizes the conformation of the head with respect to the body.</text>
</comment>
<evidence type="ECO:0000256" key="1">
    <source>
        <dbReference type="ARBA" id="ARBA00003093"/>
    </source>
</evidence>
<dbReference type="PROSITE" id="PS50881">
    <property type="entry name" value="S5_DSRBD"/>
    <property type="match status" value="1"/>
</dbReference>
<dbReference type="OrthoDB" id="9809045at2"/>
<proteinExistence type="inferred from homology"/>
<evidence type="ECO:0000256" key="3">
    <source>
        <dbReference type="ARBA" id="ARBA00022730"/>
    </source>
</evidence>
<comment type="function">
    <text evidence="8">With S4 and S12 plays an important role in translational accuracy.</text>
</comment>
<keyword evidence="3 8" id="KW-0699">rRNA-binding</keyword>
<dbReference type="FunFam" id="3.30.230.10:FF:000002">
    <property type="entry name" value="30S ribosomal protein S5"/>
    <property type="match status" value="1"/>
</dbReference>
<keyword evidence="4 8" id="KW-0694">RNA-binding</keyword>
<sequence length="187" mass="19640">MARPPRGNEDRQDSELVDKLVAVNRVAKVVKGGRRFGFSALVVIGDGKGRVGYGSGKAREVPEAVRKATEQAKRGMVRVPLRQGRTLHHDVQGHFGSGRVLLRAAPPGTGIIAGGPMRAVFEALGIGDVVAKSMGSANPHNMIKATFAALANVNSPRSIAAKRGKKVSDIIGRRETTEGAGFVEVGA</sequence>
<reference evidence="11 12" key="1">
    <citation type="submission" date="2017-06" db="EMBL/GenBank/DDBJ databases">
        <authorList>
            <person name="Kim H.J."/>
            <person name="Triplett B.A."/>
        </authorList>
    </citation>
    <scope>NUCLEOTIDE SEQUENCE [LARGE SCALE GENOMIC DNA]</scope>
    <source>
        <strain evidence="11 12">B29T1</strain>
    </source>
</reference>
<dbReference type="InterPro" id="IPR005324">
    <property type="entry name" value="Ribosomal_uS5_C"/>
</dbReference>
<dbReference type="EMBL" id="FYEH01000003">
    <property type="protein sequence ID" value="SNB63025.1"/>
    <property type="molecule type" value="Genomic_DNA"/>
</dbReference>
<dbReference type="InterPro" id="IPR018192">
    <property type="entry name" value="Ribosomal_uS5_N_CS"/>
</dbReference>
<dbReference type="GO" id="GO:0006412">
    <property type="term" value="P:translation"/>
    <property type="evidence" value="ECO:0007669"/>
    <property type="project" value="UniProtKB-UniRule"/>
</dbReference>
<dbReference type="RefSeq" id="WP_088560469.1">
    <property type="nucleotide sequence ID" value="NZ_FYEH01000003.1"/>
</dbReference>
<dbReference type="Pfam" id="PF00333">
    <property type="entry name" value="Ribosomal_S5"/>
    <property type="match status" value="1"/>
</dbReference>
<dbReference type="AlphaFoldDB" id="A0A212QTT0"/>
<evidence type="ECO:0000256" key="5">
    <source>
        <dbReference type="ARBA" id="ARBA00022980"/>
    </source>
</evidence>
<protein>
    <recommendedName>
        <fullName evidence="7 8">Small ribosomal subunit protein uS5</fullName>
    </recommendedName>
</protein>
<dbReference type="GO" id="GO:0019843">
    <property type="term" value="F:rRNA binding"/>
    <property type="evidence" value="ECO:0007669"/>
    <property type="project" value="UniProtKB-UniRule"/>
</dbReference>
<dbReference type="PANTHER" id="PTHR48277">
    <property type="entry name" value="MITOCHONDRIAL RIBOSOMAL PROTEIN S5"/>
    <property type="match status" value="1"/>
</dbReference>
<evidence type="ECO:0000313" key="12">
    <source>
        <dbReference type="Proteomes" id="UP000197065"/>
    </source>
</evidence>
<dbReference type="PROSITE" id="PS00585">
    <property type="entry name" value="RIBOSOMAL_S5"/>
    <property type="match status" value="1"/>
</dbReference>
<accession>A0A212QTT0</accession>
<evidence type="ECO:0000256" key="8">
    <source>
        <dbReference type="HAMAP-Rule" id="MF_01307"/>
    </source>
</evidence>
<dbReference type="NCBIfam" id="TIGR01021">
    <property type="entry name" value="rpsE_bact"/>
    <property type="match status" value="1"/>
</dbReference>
<name>A0A212QTT0_9PROT</name>
<dbReference type="SUPFAM" id="SSF54211">
    <property type="entry name" value="Ribosomal protein S5 domain 2-like"/>
    <property type="match status" value="1"/>
</dbReference>
<dbReference type="Proteomes" id="UP000197065">
    <property type="component" value="Unassembled WGS sequence"/>
</dbReference>
<evidence type="ECO:0000313" key="11">
    <source>
        <dbReference type="EMBL" id="SNB63025.1"/>
    </source>
</evidence>
<dbReference type="GO" id="GO:0042254">
    <property type="term" value="P:ribosome biogenesis"/>
    <property type="evidence" value="ECO:0007669"/>
    <property type="project" value="UniProtKB-ARBA"/>
</dbReference>
<dbReference type="SUPFAM" id="SSF54768">
    <property type="entry name" value="dsRNA-binding domain-like"/>
    <property type="match status" value="1"/>
</dbReference>
<evidence type="ECO:0000256" key="9">
    <source>
        <dbReference type="RuleBase" id="RU003823"/>
    </source>
</evidence>
<keyword evidence="12" id="KW-1185">Reference proteome</keyword>
<keyword evidence="6 8" id="KW-0687">Ribonucleoprotein</keyword>
<dbReference type="InterPro" id="IPR005712">
    <property type="entry name" value="Ribosomal_uS5_bac-type"/>
</dbReference>
<evidence type="ECO:0000256" key="4">
    <source>
        <dbReference type="ARBA" id="ARBA00022884"/>
    </source>
</evidence>
<dbReference type="FunFam" id="3.30.160.20:FF:000001">
    <property type="entry name" value="30S ribosomal protein S5"/>
    <property type="match status" value="1"/>
</dbReference>
<dbReference type="PANTHER" id="PTHR48277:SF1">
    <property type="entry name" value="MITOCHONDRIAL RIBOSOMAL PROTEIN S5"/>
    <property type="match status" value="1"/>
</dbReference>
<feature type="domain" description="S5 DRBM" evidence="10">
    <location>
        <begin position="16"/>
        <end position="79"/>
    </location>
</feature>
<evidence type="ECO:0000256" key="6">
    <source>
        <dbReference type="ARBA" id="ARBA00023274"/>
    </source>
</evidence>
<dbReference type="InterPro" id="IPR014721">
    <property type="entry name" value="Ribsml_uS5_D2-typ_fold_subgr"/>
</dbReference>